<protein>
    <submittedName>
        <fullName evidence="2">Uncharacterized protein</fullName>
    </submittedName>
</protein>
<keyword evidence="1" id="KW-0812">Transmembrane</keyword>
<sequence length="79" mass="8456">MILLAQGVACWVLRSTGLTSGSQAMLWMLVFQNTGWVVLHTLAIVNGVKTPMAWLQVGMAVVVGGWSAVLLRQTTSVTV</sequence>
<accession>A0ABW5M3S1</accession>
<evidence type="ECO:0000256" key="1">
    <source>
        <dbReference type="SAM" id="Phobius"/>
    </source>
</evidence>
<keyword evidence="1" id="KW-0472">Membrane</keyword>
<keyword evidence="1" id="KW-1133">Transmembrane helix</keyword>
<name>A0ABW5M3S1_9BACT</name>
<proteinExistence type="predicted"/>
<evidence type="ECO:0000313" key="3">
    <source>
        <dbReference type="Proteomes" id="UP001597469"/>
    </source>
</evidence>
<feature type="transmembrane region" description="Helical" evidence="1">
    <location>
        <begin position="27"/>
        <end position="45"/>
    </location>
</feature>
<gene>
    <name evidence="2" type="ORF">ACFSUS_09950</name>
</gene>
<comment type="caution">
    <text evidence="2">The sequence shown here is derived from an EMBL/GenBank/DDBJ whole genome shotgun (WGS) entry which is preliminary data.</text>
</comment>
<dbReference type="EMBL" id="JBHULN010000005">
    <property type="protein sequence ID" value="MFD2570956.1"/>
    <property type="molecule type" value="Genomic_DNA"/>
</dbReference>
<dbReference type="Proteomes" id="UP001597469">
    <property type="component" value="Unassembled WGS sequence"/>
</dbReference>
<evidence type="ECO:0000313" key="2">
    <source>
        <dbReference type="EMBL" id="MFD2570956.1"/>
    </source>
</evidence>
<dbReference type="RefSeq" id="WP_381522086.1">
    <property type="nucleotide sequence ID" value="NZ_JBHULN010000005.1"/>
</dbReference>
<feature type="transmembrane region" description="Helical" evidence="1">
    <location>
        <begin position="52"/>
        <end position="71"/>
    </location>
</feature>
<reference evidence="3" key="1">
    <citation type="journal article" date="2019" name="Int. J. Syst. Evol. Microbiol.">
        <title>The Global Catalogue of Microorganisms (GCM) 10K type strain sequencing project: providing services to taxonomists for standard genome sequencing and annotation.</title>
        <authorList>
            <consortium name="The Broad Institute Genomics Platform"/>
            <consortium name="The Broad Institute Genome Sequencing Center for Infectious Disease"/>
            <person name="Wu L."/>
            <person name="Ma J."/>
        </authorList>
    </citation>
    <scope>NUCLEOTIDE SEQUENCE [LARGE SCALE GENOMIC DNA]</scope>
    <source>
        <strain evidence="3">KCTC 42805</strain>
    </source>
</reference>
<organism evidence="2 3">
    <name type="scientific">Spirosoma soli</name>
    <dbReference type="NCBI Taxonomy" id="1770529"/>
    <lineage>
        <taxon>Bacteria</taxon>
        <taxon>Pseudomonadati</taxon>
        <taxon>Bacteroidota</taxon>
        <taxon>Cytophagia</taxon>
        <taxon>Cytophagales</taxon>
        <taxon>Cytophagaceae</taxon>
        <taxon>Spirosoma</taxon>
    </lineage>
</organism>
<keyword evidence="3" id="KW-1185">Reference proteome</keyword>